<dbReference type="PANTHER" id="PTHR12000:SF42">
    <property type="entry name" value="LEGUMAIN"/>
    <property type="match status" value="1"/>
</dbReference>
<sequence>YLIIMSNLFLNIFLLLFILNFSVSLQDTSEVFTEAENNSADICHAYHTLINHGVNPENIITMMYDDIANNTENPHKGKIFNDPHGEDVYAGVRIDYKNKDVTPENFAAVLLGDSQITGGKRVLESTKDDKVFIYFTDHGATGLIGFPSDIMTVKNFSDTLIGMHKRRKYKELTFYLEACESGSMFDAHMPENLKIYAMTAANGHESSWGCYCETEILPGNCLGDLFSVNWMDDSDKENLLQETLARQFRIVRRKTDKSHVQSFGSINIKHEHVAEFMGSKEPNKSRKNQFQYKPRDFPMYPSRDIPLFLLAKKLQNNENDLKTINALQMLQKKRRYMEKQITQIVEKLISDPVEQLKIITIYPTKITNLECHNDVMHTFNKNCFNFSENSYAMKYAFVLTNLCGGIEANKIVSVMKQHCTQTGVKSYFLAFLIERVCYASTHVKKDYLLNSIYNLLFLLFQIVIVKLFNNMASYGREDIEEILAEIDGSLIEEYEKFFDRFDKHNHGYIMATQIGQIMKAMEQEFDERTLRRLIRKFDADGSGKIEFDEFCALVYTVANSIDKETLRRELREAFRLFDKEGNGYISTITLKELLKEIAPDLSEKELESAVDDIDQNGSGKIEFEEFWELMAGEEE</sequence>
<dbReference type="OrthoDB" id="192611at2759"/>
<dbReference type="Proteomes" id="UP000605970">
    <property type="component" value="Unassembled WGS sequence"/>
</dbReference>
<accession>A0A8S9ZGX7</accession>
<dbReference type="EC" id="3.4.22.34" evidence="3"/>
<keyword evidence="8" id="KW-0106">Calcium</keyword>
<dbReference type="SUPFAM" id="SSF47473">
    <property type="entry name" value="EF-hand"/>
    <property type="match status" value="1"/>
</dbReference>
<feature type="domain" description="EF-hand" evidence="10">
    <location>
        <begin position="525"/>
        <end position="560"/>
    </location>
</feature>
<evidence type="ECO:0000256" key="7">
    <source>
        <dbReference type="ARBA" id="ARBA00022807"/>
    </source>
</evidence>
<evidence type="ECO:0000256" key="9">
    <source>
        <dbReference type="SAM" id="SignalP"/>
    </source>
</evidence>
<evidence type="ECO:0000256" key="4">
    <source>
        <dbReference type="ARBA" id="ARBA00022670"/>
    </source>
</evidence>
<keyword evidence="4" id="KW-0645">Protease</keyword>
<dbReference type="PROSITE" id="PS50222">
    <property type="entry name" value="EF_HAND_2"/>
    <property type="match status" value="4"/>
</dbReference>
<evidence type="ECO:0000313" key="11">
    <source>
        <dbReference type="EMBL" id="KAF7632576.1"/>
    </source>
</evidence>
<dbReference type="Pfam" id="PF01650">
    <property type="entry name" value="Peptidase_C13"/>
    <property type="match status" value="1"/>
</dbReference>
<organism evidence="11 12">
    <name type="scientific">Meloidogyne graminicola</name>
    <dbReference type="NCBI Taxonomy" id="189291"/>
    <lineage>
        <taxon>Eukaryota</taxon>
        <taxon>Metazoa</taxon>
        <taxon>Ecdysozoa</taxon>
        <taxon>Nematoda</taxon>
        <taxon>Chromadorea</taxon>
        <taxon>Rhabditida</taxon>
        <taxon>Tylenchina</taxon>
        <taxon>Tylenchomorpha</taxon>
        <taxon>Tylenchoidea</taxon>
        <taxon>Meloidogynidae</taxon>
        <taxon>Meloidogyninae</taxon>
        <taxon>Meloidogyne</taxon>
    </lineage>
</organism>
<dbReference type="Gene3D" id="1.10.132.130">
    <property type="match status" value="1"/>
</dbReference>
<feature type="domain" description="EF-hand" evidence="10">
    <location>
        <begin position="565"/>
        <end position="600"/>
    </location>
</feature>
<dbReference type="InterPro" id="IPR018247">
    <property type="entry name" value="EF_Hand_1_Ca_BS"/>
</dbReference>
<dbReference type="PANTHER" id="PTHR12000">
    <property type="entry name" value="HEMOGLOBINASE FAMILY MEMBER"/>
    <property type="match status" value="1"/>
</dbReference>
<dbReference type="FunFam" id="3.40.50.1460:FF:000006">
    <property type="entry name" value="Legumain"/>
    <property type="match status" value="1"/>
</dbReference>
<dbReference type="GO" id="GO:0004197">
    <property type="term" value="F:cysteine-type endopeptidase activity"/>
    <property type="evidence" value="ECO:0007669"/>
    <property type="project" value="UniProtKB-EC"/>
</dbReference>
<evidence type="ECO:0000256" key="8">
    <source>
        <dbReference type="ARBA" id="ARBA00022837"/>
    </source>
</evidence>
<evidence type="ECO:0000256" key="1">
    <source>
        <dbReference type="ARBA" id="ARBA00000810"/>
    </source>
</evidence>
<feature type="domain" description="EF-hand" evidence="10">
    <location>
        <begin position="601"/>
        <end position="635"/>
    </location>
</feature>
<dbReference type="InterPro" id="IPR048501">
    <property type="entry name" value="Legum_prodom"/>
</dbReference>
<dbReference type="CDD" id="cd21115">
    <property type="entry name" value="legumain_C"/>
    <property type="match status" value="1"/>
</dbReference>
<dbReference type="InterPro" id="IPR001096">
    <property type="entry name" value="Peptidase_C13"/>
</dbReference>
<dbReference type="FunFam" id="1.10.238.10:FF:000001">
    <property type="entry name" value="Calmodulin 1"/>
    <property type="match status" value="1"/>
</dbReference>
<feature type="domain" description="EF-hand" evidence="10">
    <location>
        <begin position="489"/>
        <end position="524"/>
    </location>
</feature>
<feature type="chain" id="PRO_5035731355" description="legumain" evidence="9">
    <location>
        <begin position="25"/>
        <end position="635"/>
    </location>
</feature>
<evidence type="ECO:0000313" key="12">
    <source>
        <dbReference type="Proteomes" id="UP000605970"/>
    </source>
</evidence>
<dbReference type="CDD" id="cd00051">
    <property type="entry name" value="EFh"/>
    <property type="match status" value="1"/>
</dbReference>
<comment type="caution">
    <text evidence="11">The sequence shown here is derived from an EMBL/GenBank/DDBJ whole genome shotgun (WGS) entry which is preliminary data.</text>
</comment>
<dbReference type="Pfam" id="PF20985">
    <property type="entry name" value="Legum_prodom"/>
    <property type="match status" value="1"/>
</dbReference>
<feature type="signal peptide" evidence="9">
    <location>
        <begin position="1"/>
        <end position="24"/>
    </location>
</feature>
<keyword evidence="5 9" id="KW-0732">Signal</keyword>
<dbReference type="Gene3D" id="1.10.238.10">
    <property type="entry name" value="EF-hand"/>
    <property type="match status" value="2"/>
</dbReference>
<dbReference type="InterPro" id="IPR011992">
    <property type="entry name" value="EF-hand-dom_pair"/>
</dbReference>
<name>A0A8S9ZGX7_9BILA</name>
<evidence type="ECO:0000256" key="2">
    <source>
        <dbReference type="ARBA" id="ARBA00009941"/>
    </source>
</evidence>
<evidence type="ECO:0000259" key="10">
    <source>
        <dbReference type="PROSITE" id="PS50222"/>
    </source>
</evidence>
<dbReference type="GO" id="GO:0006624">
    <property type="term" value="P:vacuolar protein processing"/>
    <property type="evidence" value="ECO:0007669"/>
    <property type="project" value="TreeGrafter"/>
</dbReference>
<dbReference type="GO" id="GO:0005773">
    <property type="term" value="C:vacuole"/>
    <property type="evidence" value="ECO:0007669"/>
    <property type="project" value="GOC"/>
</dbReference>
<dbReference type="AlphaFoldDB" id="A0A8S9ZGX7"/>
<dbReference type="InterPro" id="IPR046427">
    <property type="entry name" value="Legumain_prodom_sf"/>
</dbReference>
<dbReference type="PRINTS" id="PR00776">
    <property type="entry name" value="HEMOGLOBNASE"/>
</dbReference>
<evidence type="ECO:0000256" key="6">
    <source>
        <dbReference type="ARBA" id="ARBA00022801"/>
    </source>
</evidence>
<gene>
    <name evidence="11" type="ORF">Mgra_00008023</name>
</gene>
<proteinExistence type="inferred from homology"/>
<dbReference type="SMART" id="SM00054">
    <property type="entry name" value="EFh"/>
    <property type="match status" value="4"/>
</dbReference>
<reference evidence="11" key="1">
    <citation type="journal article" date="2020" name="Ecol. Evol.">
        <title>Genome structure and content of the rice root-knot nematode (Meloidogyne graminicola).</title>
        <authorList>
            <person name="Phan N.T."/>
            <person name="Danchin E.G.J."/>
            <person name="Klopp C."/>
            <person name="Perfus-Barbeoch L."/>
            <person name="Kozlowski D.K."/>
            <person name="Koutsovoulos G.D."/>
            <person name="Lopez-Roques C."/>
            <person name="Bouchez O."/>
            <person name="Zahm M."/>
            <person name="Besnard G."/>
            <person name="Bellafiore S."/>
        </authorList>
    </citation>
    <scope>NUCLEOTIDE SEQUENCE</scope>
    <source>
        <strain evidence="11">VN-18</strain>
    </source>
</reference>
<evidence type="ECO:0000256" key="5">
    <source>
        <dbReference type="ARBA" id="ARBA00022729"/>
    </source>
</evidence>
<comment type="catalytic activity">
    <reaction evidence="1">
        <text>Hydrolysis of proteins and small molecule substrates at -Asn-|-Xaa- bonds.</text>
        <dbReference type="EC" id="3.4.22.34"/>
    </reaction>
</comment>
<protein>
    <recommendedName>
        <fullName evidence="3">legumain</fullName>
        <ecNumber evidence="3">3.4.22.34</ecNumber>
    </recommendedName>
</protein>
<dbReference type="EMBL" id="JABEBT010000099">
    <property type="protein sequence ID" value="KAF7632576.1"/>
    <property type="molecule type" value="Genomic_DNA"/>
</dbReference>
<evidence type="ECO:0000256" key="3">
    <source>
        <dbReference type="ARBA" id="ARBA00012628"/>
    </source>
</evidence>
<keyword evidence="12" id="KW-1185">Reference proteome</keyword>
<comment type="similarity">
    <text evidence="2">Belongs to the peptidase C13 family.</text>
</comment>
<dbReference type="PROSITE" id="PS00018">
    <property type="entry name" value="EF_HAND_1"/>
    <property type="match status" value="2"/>
</dbReference>
<keyword evidence="6" id="KW-0378">Hydrolase</keyword>
<dbReference type="InterPro" id="IPR002048">
    <property type="entry name" value="EF_hand_dom"/>
</dbReference>
<dbReference type="GO" id="GO:0005509">
    <property type="term" value="F:calcium ion binding"/>
    <property type="evidence" value="ECO:0007669"/>
    <property type="project" value="InterPro"/>
</dbReference>
<dbReference type="Pfam" id="PF13499">
    <property type="entry name" value="EF-hand_7"/>
    <property type="match status" value="2"/>
</dbReference>
<feature type="non-terminal residue" evidence="11">
    <location>
        <position position="635"/>
    </location>
</feature>
<keyword evidence="7" id="KW-0788">Thiol protease</keyword>
<dbReference type="Gene3D" id="3.40.50.1460">
    <property type="match status" value="1"/>
</dbReference>
<dbReference type="GO" id="GO:0051603">
    <property type="term" value="P:proteolysis involved in protein catabolic process"/>
    <property type="evidence" value="ECO:0007669"/>
    <property type="project" value="TreeGrafter"/>
</dbReference>